<dbReference type="Proteomes" id="UP000193218">
    <property type="component" value="Unassembled WGS sequence"/>
</dbReference>
<dbReference type="Gene3D" id="1.10.1520.10">
    <property type="entry name" value="Ribonuclease III domain"/>
    <property type="match status" value="1"/>
</dbReference>
<keyword evidence="4" id="KW-1185">Reference proteome</keyword>
<dbReference type="PROSITE" id="PS50142">
    <property type="entry name" value="RNASE_3_2"/>
    <property type="match status" value="1"/>
</dbReference>
<feature type="domain" description="RNase III" evidence="2">
    <location>
        <begin position="27"/>
        <end position="153"/>
    </location>
</feature>
<dbReference type="RefSeq" id="XP_021871323.1">
    <property type="nucleotide sequence ID" value="XM_022018227.1"/>
</dbReference>
<dbReference type="STRING" id="4999.A0A1Y1UJI5"/>
<accession>A0A1Y1UJI5</accession>
<protein>
    <recommendedName>
        <fullName evidence="2">RNase III domain-containing protein</fullName>
    </recommendedName>
</protein>
<dbReference type="GO" id="GO:0006396">
    <property type="term" value="P:RNA processing"/>
    <property type="evidence" value="ECO:0007669"/>
    <property type="project" value="InterPro"/>
</dbReference>
<evidence type="ECO:0000256" key="1">
    <source>
        <dbReference type="SAM" id="MobiDB-lite"/>
    </source>
</evidence>
<dbReference type="OrthoDB" id="2392202at2759"/>
<evidence type="ECO:0000259" key="2">
    <source>
        <dbReference type="PROSITE" id="PS50142"/>
    </source>
</evidence>
<dbReference type="EMBL" id="NBSH01000006">
    <property type="protein sequence ID" value="ORX37285.1"/>
    <property type="molecule type" value="Genomic_DNA"/>
</dbReference>
<sequence length="430" mass="47701">MTDSSIITAQGNRPLPPLPEFPLPPLLQVQDEELKAVATTHTSFYALRRDRHDWSMTQRVMDYEKLEHVGDGLLGSCVVLLLHEMFPNLREGPATILKGDLICNETLAQLADRYGISVQLRTSPAAFYATRNQVKTRASLFEAWIAAVYYSFLQHGPPDIHSEPNLIECSPRRTSSPVKGQPTSTESRQEKSRRKLINKARQDIHFKRAREEVSSASSDTSSDTTSDTESSGDESDSESSSKVAAALTFPTLTPGPPEVTSSFRPSQYAHTTSTVTTDHQNSKSSKKGDQDLRGSDDDVVTGHTCSDGQAFENLYQWFKEAFRPIAKFALQVRIDEQAKNNNITSVIDQAQEDHTAIGAKCAVDLFSKDRLGVDPVYTAVRPEGIKGIWLVTCTITEKNGRAWTAEALRSTKKFGYNLAAFRVGKQLQFL</sequence>
<feature type="compositionally biased region" description="Polar residues" evidence="1">
    <location>
        <begin position="172"/>
        <end position="186"/>
    </location>
</feature>
<gene>
    <name evidence="3" type="ORF">BD324DRAFT_650889</name>
</gene>
<dbReference type="InterPro" id="IPR036389">
    <property type="entry name" value="RNase_III_sf"/>
</dbReference>
<feature type="region of interest" description="Disordered" evidence="1">
    <location>
        <begin position="163"/>
        <end position="300"/>
    </location>
</feature>
<organism evidence="3 4">
    <name type="scientific">Kockovaella imperatae</name>
    <dbReference type="NCBI Taxonomy" id="4999"/>
    <lineage>
        <taxon>Eukaryota</taxon>
        <taxon>Fungi</taxon>
        <taxon>Dikarya</taxon>
        <taxon>Basidiomycota</taxon>
        <taxon>Agaricomycotina</taxon>
        <taxon>Tremellomycetes</taxon>
        <taxon>Tremellales</taxon>
        <taxon>Cuniculitremaceae</taxon>
        <taxon>Kockovaella</taxon>
    </lineage>
</organism>
<feature type="compositionally biased region" description="Basic and acidic residues" evidence="1">
    <location>
        <begin position="200"/>
        <end position="213"/>
    </location>
</feature>
<dbReference type="InterPro" id="IPR000999">
    <property type="entry name" value="RNase_III_dom"/>
</dbReference>
<evidence type="ECO:0000313" key="4">
    <source>
        <dbReference type="Proteomes" id="UP000193218"/>
    </source>
</evidence>
<feature type="compositionally biased region" description="Basic and acidic residues" evidence="1">
    <location>
        <begin position="286"/>
        <end position="296"/>
    </location>
</feature>
<dbReference type="Pfam" id="PF00636">
    <property type="entry name" value="Ribonuclease_3"/>
    <property type="match status" value="1"/>
</dbReference>
<dbReference type="GeneID" id="33560036"/>
<name>A0A1Y1UJI5_9TREE</name>
<evidence type="ECO:0000313" key="3">
    <source>
        <dbReference type="EMBL" id="ORX37285.1"/>
    </source>
</evidence>
<dbReference type="AlphaFoldDB" id="A0A1Y1UJI5"/>
<proteinExistence type="predicted"/>
<dbReference type="SMART" id="SM00535">
    <property type="entry name" value="RIBOc"/>
    <property type="match status" value="1"/>
</dbReference>
<dbReference type="GO" id="GO:0004525">
    <property type="term" value="F:ribonuclease III activity"/>
    <property type="evidence" value="ECO:0007669"/>
    <property type="project" value="InterPro"/>
</dbReference>
<dbReference type="CDD" id="cd00593">
    <property type="entry name" value="RIBOc"/>
    <property type="match status" value="1"/>
</dbReference>
<reference evidence="3 4" key="1">
    <citation type="submission" date="2017-03" db="EMBL/GenBank/DDBJ databases">
        <title>Widespread Adenine N6-methylation of Active Genes in Fungi.</title>
        <authorList>
            <consortium name="DOE Joint Genome Institute"/>
            <person name="Mondo S.J."/>
            <person name="Dannebaum R.O."/>
            <person name="Kuo R.C."/>
            <person name="Louie K.B."/>
            <person name="Bewick A.J."/>
            <person name="Labutti K."/>
            <person name="Haridas S."/>
            <person name="Kuo A."/>
            <person name="Salamov A."/>
            <person name="Ahrendt S.R."/>
            <person name="Lau R."/>
            <person name="Bowen B.P."/>
            <person name="Lipzen A."/>
            <person name="Sullivan W."/>
            <person name="Andreopoulos W.B."/>
            <person name="Clum A."/>
            <person name="Lindquist E."/>
            <person name="Daum C."/>
            <person name="Northen T.R."/>
            <person name="Ramamoorthy G."/>
            <person name="Schmitz R.J."/>
            <person name="Gryganskyi A."/>
            <person name="Culley D."/>
            <person name="Magnuson J."/>
            <person name="James T.Y."/>
            <person name="O'Malley M.A."/>
            <person name="Stajich J.E."/>
            <person name="Spatafora J.W."/>
            <person name="Visel A."/>
            <person name="Grigoriev I.V."/>
        </authorList>
    </citation>
    <scope>NUCLEOTIDE SEQUENCE [LARGE SCALE GENOMIC DNA]</scope>
    <source>
        <strain evidence="3 4">NRRL Y-17943</strain>
    </source>
</reference>
<feature type="compositionally biased region" description="Low complexity" evidence="1">
    <location>
        <begin position="214"/>
        <end position="229"/>
    </location>
</feature>
<comment type="caution">
    <text evidence="3">The sequence shown here is derived from an EMBL/GenBank/DDBJ whole genome shotgun (WGS) entry which is preliminary data.</text>
</comment>
<dbReference type="SUPFAM" id="SSF69065">
    <property type="entry name" value="RNase III domain-like"/>
    <property type="match status" value="1"/>
</dbReference>
<feature type="compositionally biased region" description="Polar residues" evidence="1">
    <location>
        <begin position="259"/>
        <end position="283"/>
    </location>
</feature>
<dbReference type="InParanoid" id="A0A1Y1UJI5"/>